<dbReference type="CDD" id="cd09917">
    <property type="entry name" value="F-box_SF"/>
    <property type="match status" value="1"/>
</dbReference>
<accession>A0ABP1FR43</accession>
<comment type="caution">
    <text evidence="3">The sequence shown here is derived from an EMBL/GenBank/DDBJ whole genome shotgun (WGS) entry which is preliminary data.</text>
</comment>
<reference evidence="3 4" key="1">
    <citation type="submission" date="2024-06" db="EMBL/GenBank/DDBJ databases">
        <authorList>
            <person name="Kraege A."/>
            <person name="Thomma B."/>
        </authorList>
    </citation>
    <scope>NUCLEOTIDE SEQUENCE [LARGE SCALE GENOMIC DNA]</scope>
</reference>
<feature type="region of interest" description="Disordered" evidence="1">
    <location>
        <begin position="63"/>
        <end position="102"/>
    </location>
</feature>
<evidence type="ECO:0000313" key="4">
    <source>
        <dbReference type="Proteomes" id="UP001497392"/>
    </source>
</evidence>
<dbReference type="InterPro" id="IPR036047">
    <property type="entry name" value="F-box-like_dom_sf"/>
</dbReference>
<dbReference type="Proteomes" id="UP001497392">
    <property type="component" value="Unassembled WGS sequence"/>
</dbReference>
<gene>
    <name evidence="3" type="primary">g4776</name>
    <name evidence="3" type="ORF">VP750_LOCUS4074</name>
</gene>
<dbReference type="InterPro" id="IPR001810">
    <property type="entry name" value="F-box_dom"/>
</dbReference>
<dbReference type="SUPFAM" id="SSF81383">
    <property type="entry name" value="F-box domain"/>
    <property type="match status" value="1"/>
</dbReference>
<dbReference type="EMBL" id="CAXHTA020000007">
    <property type="protein sequence ID" value="CAL5222415.1"/>
    <property type="molecule type" value="Genomic_DNA"/>
</dbReference>
<proteinExistence type="predicted"/>
<feature type="domain" description="F-box" evidence="2">
    <location>
        <begin position="133"/>
        <end position="170"/>
    </location>
</feature>
<dbReference type="Pfam" id="PF12937">
    <property type="entry name" value="F-box-like"/>
    <property type="match status" value="1"/>
</dbReference>
<sequence length="222" mass="24259">MRPSVTRPAWDDAVITPAIRADMTFRSGADFPRLELPARPHQLKALGKPKPEHPWLSKRAAALRTSQATSMPSESRKPSATSPDRAGHRIGRSRQTGQKGRAIPAAAQLCATQPGAGADIMSGSGKNFVRALPALPQDVVGNVLGHLDVSLRERCQLQLVCRSFREALNESQNIAVWGSCSLERDFPDDITFTELSRRHHAPGAHIRHYGRPALPDFTQLSP</sequence>
<evidence type="ECO:0000313" key="3">
    <source>
        <dbReference type="EMBL" id="CAL5222415.1"/>
    </source>
</evidence>
<protein>
    <submittedName>
        <fullName evidence="3">G4776 protein</fullName>
    </submittedName>
</protein>
<evidence type="ECO:0000256" key="1">
    <source>
        <dbReference type="SAM" id="MobiDB-lite"/>
    </source>
</evidence>
<feature type="compositionally biased region" description="Polar residues" evidence="1">
    <location>
        <begin position="64"/>
        <end position="82"/>
    </location>
</feature>
<evidence type="ECO:0000259" key="2">
    <source>
        <dbReference type="Pfam" id="PF12937"/>
    </source>
</evidence>
<keyword evidence="4" id="KW-1185">Reference proteome</keyword>
<name>A0ABP1FR43_9CHLO</name>
<organism evidence="3 4">
    <name type="scientific">Coccomyxa viridis</name>
    <dbReference type="NCBI Taxonomy" id="1274662"/>
    <lineage>
        <taxon>Eukaryota</taxon>
        <taxon>Viridiplantae</taxon>
        <taxon>Chlorophyta</taxon>
        <taxon>core chlorophytes</taxon>
        <taxon>Trebouxiophyceae</taxon>
        <taxon>Trebouxiophyceae incertae sedis</taxon>
        <taxon>Coccomyxaceae</taxon>
        <taxon>Coccomyxa</taxon>
    </lineage>
</organism>